<evidence type="ECO:0000313" key="3">
    <source>
        <dbReference type="EMBL" id="ETO30771.1"/>
    </source>
</evidence>
<accession>X6NXQ6</accession>
<feature type="compositionally biased region" description="Basic and acidic residues" evidence="1">
    <location>
        <begin position="354"/>
        <end position="372"/>
    </location>
</feature>
<feature type="compositionally biased region" description="Polar residues" evidence="1">
    <location>
        <begin position="1"/>
        <end position="11"/>
    </location>
</feature>
<dbReference type="EMBL" id="ASPP01005319">
    <property type="protein sequence ID" value="ETO30771.1"/>
    <property type="molecule type" value="Genomic_DNA"/>
</dbReference>
<keyword evidence="4" id="KW-1185">Reference proteome</keyword>
<name>X6NXQ6_RETFI</name>
<feature type="region of interest" description="Disordered" evidence="1">
    <location>
        <begin position="1"/>
        <end position="26"/>
    </location>
</feature>
<reference evidence="3 4" key="1">
    <citation type="journal article" date="2013" name="Curr. Biol.">
        <title>The Genome of the Foraminiferan Reticulomyxa filosa.</title>
        <authorList>
            <person name="Glockner G."/>
            <person name="Hulsmann N."/>
            <person name="Schleicher M."/>
            <person name="Noegel A.A."/>
            <person name="Eichinger L."/>
            <person name="Gallinger C."/>
            <person name="Pawlowski J."/>
            <person name="Sierra R."/>
            <person name="Euteneuer U."/>
            <person name="Pillet L."/>
            <person name="Moustafa A."/>
            <person name="Platzer M."/>
            <person name="Groth M."/>
            <person name="Szafranski K."/>
            <person name="Schliwa M."/>
        </authorList>
    </citation>
    <scope>NUCLEOTIDE SEQUENCE [LARGE SCALE GENOMIC DNA]</scope>
</reference>
<dbReference type="Proteomes" id="UP000023152">
    <property type="component" value="Unassembled WGS sequence"/>
</dbReference>
<dbReference type="AlphaFoldDB" id="X6NXQ6"/>
<gene>
    <name evidence="3" type="ORF">RFI_06350</name>
</gene>
<keyword evidence="2" id="KW-0472">Membrane</keyword>
<evidence type="ECO:0000313" key="4">
    <source>
        <dbReference type="Proteomes" id="UP000023152"/>
    </source>
</evidence>
<evidence type="ECO:0000256" key="1">
    <source>
        <dbReference type="SAM" id="MobiDB-lite"/>
    </source>
</evidence>
<evidence type="ECO:0000256" key="2">
    <source>
        <dbReference type="SAM" id="Phobius"/>
    </source>
</evidence>
<keyword evidence="2" id="KW-0812">Transmembrane</keyword>
<sequence length="614" mass="70819">MAEKSNPNDNIPMTKYGAARGQGNAPRSKFHPYGANASQPTFHSHGANAFQPTFHSHGASAFQPTFHSHGASAFQPTFHSHGANAFQPTFHSHGANASQNWKKIKNTKLSNVWASYREKQVTDLNPVEEFHFYKFQAAIAEEIFANKLDTAEASLEPSELKPKLLGNMDWSWTPIYCLKKGSKKKKKKKKRIDEKDTDPADIEKLEKHIQAPSVYVPYLQFPTLPFQMYGPANIKKSKFAYPIVMPVYALALAAVKRYKLRLEDYDIVSLRPGIKRICSASEQLNTNFQLINGILFAEDVNVAPTALTSNFGYQFELYCTNQNRPEVFFLINGEGKGSGLPALTQQILYTIQHKEGNEEKEKEKKKRNNNERQKKKKKVPLPIYAKNQEFFQLLDIRIGKLRMLIASEVDAVDIDTEKPVELKFGSRDMPVSIWTQTLFSGIEQVFRGSILLFCYYCCSVGIQALKADEFFKNKIQRKSTLIMFYRILEKIKFHCKATVNETCNDPGFQVSQMFRLTRKGDTEKAFLCKVFKPEYLITKQQWENNITRVVQHCINVLWVSFPFFNFFRKFNLEHTNDFNKKTTFVISSINFFNILLTLFSYYSNFFWKCETHLY</sequence>
<proteinExistence type="predicted"/>
<feature type="transmembrane region" description="Helical" evidence="2">
    <location>
        <begin position="584"/>
        <end position="602"/>
    </location>
</feature>
<protein>
    <submittedName>
        <fullName evidence="3">Uncharacterized protein</fullName>
    </submittedName>
</protein>
<feature type="region of interest" description="Disordered" evidence="1">
    <location>
        <begin position="354"/>
        <end position="378"/>
    </location>
</feature>
<organism evidence="3 4">
    <name type="scientific">Reticulomyxa filosa</name>
    <dbReference type="NCBI Taxonomy" id="46433"/>
    <lineage>
        <taxon>Eukaryota</taxon>
        <taxon>Sar</taxon>
        <taxon>Rhizaria</taxon>
        <taxon>Retaria</taxon>
        <taxon>Foraminifera</taxon>
        <taxon>Monothalamids</taxon>
        <taxon>Reticulomyxidae</taxon>
        <taxon>Reticulomyxa</taxon>
    </lineage>
</organism>
<comment type="caution">
    <text evidence="3">The sequence shown here is derived from an EMBL/GenBank/DDBJ whole genome shotgun (WGS) entry which is preliminary data.</text>
</comment>
<keyword evidence="2" id="KW-1133">Transmembrane helix</keyword>